<accession>A0ABU6HXE1</accession>
<dbReference type="Gene3D" id="1.10.150.130">
    <property type="match status" value="1"/>
</dbReference>
<reference evidence="3 4" key="1">
    <citation type="submission" date="2024-01" db="EMBL/GenBank/DDBJ databases">
        <title>Chryseobacterium sp. T9W2-O.</title>
        <authorList>
            <person name="Maltman C."/>
        </authorList>
    </citation>
    <scope>NUCLEOTIDE SEQUENCE [LARGE SCALE GENOMIC DNA]</scope>
    <source>
        <strain evidence="3 4">T9W2-O</strain>
    </source>
</reference>
<dbReference type="Pfam" id="PF14659">
    <property type="entry name" value="Phage_int_SAM_3"/>
    <property type="match status" value="1"/>
</dbReference>
<sequence>MTRKKTLAEIAELWKNDKKLYVKKSTFSAYVLLLENHLLPVFKDYSE</sequence>
<dbReference type="InterPro" id="IPR004107">
    <property type="entry name" value="Integrase_SAM-like_N"/>
</dbReference>
<name>A0ABU6HXE1_9FLAO</name>
<comment type="caution">
    <text evidence="3">The sequence shown here is derived from an EMBL/GenBank/DDBJ whole genome shotgun (WGS) entry which is preliminary data.</text>
</comment>
<evidence type="ECO:0000313" key="3">
    <source>
        <dbReference type="EMBL" id="MEC3877680.1"/>
    </source>
</evidence>
<keyword evidence="1" id="KW-0238">DNA-binding</keyword>
<feature type="domain" description="Integrase SAM-like N-terminal" evidence="2">
    <location>
        <begin position="6"/>
        <end position="45"/>
    </location>
</feature>
<dbReference type="Proteomes" id="UP001348397">
    <property type="component" value="Unassembled WGS sequence"/>
</dbReference>
<keyword evidence="4" id="KW-1185">Reference proteome</keyword>
<feature type="non-terminal residue" evidence="3">
    <location>
        <position position="47"/>
    </location>
</feature>
<dbReference type="EMBL" id="JAYLAA010000063">
    <property type="protein sequence ID" value="MEC3877680.1"/>
    <property type="molecule type" value="Genomic_DNA"/>
</dbReference>
<protein>
    <submittedName>
        <fullName evidence="3">Site-specific integrase</fullName>
    </submittedName>
</protein>
<organism evidence="3 4">
    <name type="scientific">Chryseobacterium salviniae</name>
    <dbReference type="NCBI Taxonomy" id="3101750"/>
    <lineage>
        <taxon>Bacteria</taxon>
        <taxon>Pseudomonadati</taxon>
        <taxon>Bacteroidota</taxon>
        <taxon>Flavobacteriia</taxon>
        <taxon>Flavobacteriales</taxon>
        <taxon>Weeksellaceae</taxon>
        <taxon>Chryseobacterium group</taxon>
        <taxon>Chryseobacterium</taxon>
    </lineage>
</organism>
<evidence type="ECO:0000259" key="2">
    <source>
        <dbReference type="Pfam" id="PF14659"/>
    </source>
</evidence>
<proteinExistence type="predicted"/>
<gene>
    <name evidence="3" type="ORF">SOP96_18340</name>
</gene>
<dbReference type="InterPro" id="IPR010998">
    <property type="entry name" value="Integrase_recombinase_N"/>
</dbReference>
<evidence type="ECO:0000256" key="1">
    <source>
        <dbReference type="ARBA" id="ARBA00023125"/>
    </source>
</evidence>
<evidence type="ECO:0000313" key="4">
    <source>
        <dbReference type="Proteomes" id="UP001348397"/>
    </source>
</evidence>